<reference evidence="1 2" key="1">
    <citation type="submission" date="2020-04" db="EMBL/GenBank/DDBJ databases">
        <authorList>
            <person name="Depoorter E."/>
        </authorList>
    </citation>
    <scope>NUCLEOTIDE SEQUENCE [LARGE SCALE GENOMIC DNA]</scope>
    <source>
        <strain evidence="1 2">BCC0217</strain>
    </source>
</reference>
<dbReference type="Proteomes" id="UP000494301">
    <property type="component" value="Unassembled WGS sequence"/>
</dbReference>
<dbReference type="EMBL" id="CABWIL020000049">
    <property type="protein sequence ID" value="CAB3974619.1"/>
    <property type="molecule type" value="Genomic_DNA"/>
</dbReference>
<evidence type="ECO:0000313" key="1">
    <source>
        <dbReference type="EMBL" id="CAB3974619.1"/>
    </source>
</evidence>
<sequence>MSWSRQVTEGDECPHCGQRRLAQVQEAFVGDVNVIGQCFGCDFRFDAVDCDGSQPPTVRTNRRDGVIITGEGLERHAHCTGSLLVARSRNLLEAEKPAPEAWCIFVTDDDLVVVAGDCPKSHVLDEYVAEAREILDGLIVTASEFLPTIRL</sequence>
<accession>A0A6J5JSV9</accession>
<proteinExistence type="predicted"/>
<gene>
    <name evidence="1" type="ORF">BLA3211_08099</name>
</gene>
<organism evidence="1 2">
    <name type="scientific">Burkholderia aenigmatica</name>
    <dbReference type="NCBI Taxonomy" id="2015348"/>
    <lineage>
        <taxon>Bacteria</taxon>
        <taxon>Pseudomonadati</taxon>
        <taxon>Pseudomonadota</taxon>
        <taxon>Betaproteobacteria</taxon>
        <taxon>Burkholderiales</taxon>
        <taxon>Burkholderiaceae</taxon>
        <taxon>Burkholderia</taxon>
        <taxon>Burkholderia cepacia complex</taxon>
    </lineage>
</organism>
<name>A0A6J5JSV9_9BURK</name>
<evidence type="ECO:0000313" key="2">
    <source>
        <dbReference type="Proteomes" id="UP000494301"/>
    </source>
</evidence>
<protein>
    <submittedName>
        <fullName evidence="1">Uncharacterized protein</fullName>
    </submittedName>
</protein>
<dbReference type="AlphaFoldDB" id="A0A6J5JSV9"/>